<evidence type="ECO:0000256" key="1">
    <source>
        <dbReference type="SAM" id="Phobius"/>
    </source>
</evidence>
<name>A0ABR5DTG9_9HYPH</name>
<gene>
    <name evidence="2" type="ORF">WH91_20285</name>
</gene>
<keyword evidence="1" id="KW-0812">Transmembrane</keyword>
<evidence type="ECO:0000313" key="3">
    <source>
        <dbReference type="Proteomes" id="UP000033519"/>
    </source>
</evidence>
<proteinExistence type="predicted"/>
<reference evidence="2 3" key="1">
    <citation type="submission" date="2015-03" db="EMBL/GenBank/DDBJ databases">
        <authorList>
            <person name="Lepp D."/>
            <person name="Hassan Y.I."/>
            <person name="Li X.-Z."/>
            <person name="Zhou T."/>
        </authorList>
    </citation>
    <scope>NUCLEOTIDE SEQUENCE [LARGE SCALE GENOMIC DNA]</scope>
    <source>
        <strain evidence="2 3">Cr7-05</strain>
    </source>
</reference>
<feature type="transmembrane region" description="Helical" evidence="1">
    <location>
        <begin position="190"/>
        <end position="208"/>
    </location>
</feature>
<feature type="transmembrane region" description="Helical" evidence="1">
    <location>
        <begin position="73"/>
        <end position="90"/>
    </location>
</feature>
<feature type="transmembrane region" description="Helical" evidence="1">
    <location>
        <begin position="252"/>
        <end position="268"/>
    </location>
</feature>
<feature type="transmembrane region" description="Helical" evidence="1">
    <location>
        <begin position="102"/>
        <end position="119"/>
    </location>
</feature>
<feature type="transmembrane region" description="Helical" evidence="1">
    <location>
        <begin position="280"/>
        <end position="303"/>
    </location>
</feature>
<feature type="transmembrane region" description="Helical" evidence="1">
    <location>
        <begin position="125"/>
        <end position="144"/>
    </location>
</feature>
<accession>A0ABR5DTG9</accession>
<feature type="transmembrane region" description="Helical" evidence="1">
    <location>
        <begin position="33"/>
        <end position="53"/>
    </location>
</feature>
<feature type="transmembrane region" description="Helical" evidence="1">
    <location>
        <begin position="309"/>
        <end position="327"/>
    </location>
</feature>
<dbReference type="InterPro" id="IPR010266">
    <property type="entry name" value="NnrS"/>
</dbReference>
<feature type="transmembrane region" description="Helical" evidence="1">
    <location>
        <begin position="156"/>
        <end position="178"/>
    </location>
</feature>
<dbReference type="RefSeq" id="WP_046172812.1">
    <property type="nucleotide sequence ID" value="NZ_FOMB01000014.1"/>
</dbReference>
<feature type="transmembrane region" description="Helical" evidence="1">
    <location>
        <begin position="369"/>
        <end position="390"/>
    </location>
</feature>
<dbReference type="Proteomes" id="UP000033519">
    <property type="component" value="Unassembled WGS sequence"/>
</dbReference>
<feature type="transmembrane region" description="Helical" evidence="1">
    <location>
        <begin position="347"/>
        <end position="363"/>
    </location>
</feature>
<feature type="transmembrane region" description="Helical" evidence="1">
    <location>
        <begin position="228"/>
        <end position="246"/>
    </location>
</feature>
<dbReference type="EMBL" id="LAPV01000192">
    <property type="protein sequence ID" value="KKC31321.1"/>
    <property type="molecule type" value="Genomic_DNA"/>
</dbReference>
<comment type="caution">
    <text evidence="2">The sequence shown here is derived from an EMBL/GenBank/DDBJ whole genome shotgun (WGS) entry which is preliminary data.</text>
</comment>
<organism evidence="2 3">
    <name type="scientific">Devosia psychrophila</name>
    <dbReference type="NCBI Taxonomy" id="728005"/>
    <lineage>
        <taxon>Bacteria</taxon>
        <taxon>Pseudomonadati</taxon>
        <taxon>Pseudomonadota</taxon>
        <taxon>Alphaproteobacteria</taxon>
        <taxon>Hyphomicrobiales</taxon>
        <taxon>Devosiaceae</taxon>
        <taxon>Devosia</taxon>
    </lineage>
</organism>
<dbReference type="Pfam" id="PF05940">
    <property type="entry name" value="NnrS"/>
    <property type="match status" value="1"/>
</dbReference>
<keyword evidence="1" id="KW-0472">Membrane</keyword>
<keyword evidence="1" id="KW-1133">Transmembrane helix</keyword>
<keyword evidence="3" id="KW-1185">Reference proteome</keyword>
<protein>
    <submittedName>
        <fullName evidence="2">Short-chain dehydrogenase</fullName>
    </submittedName>
</protein>
<sequence length="405" mass="43857">MTQVQPDITKRSPVPRGIARTGPVIFSYGFRPFFLAAGIWAMLAMVLWIGALAAGWEIGGSYGAPYWHAHEMLFGYSSAALAGFLLTAVPNWTGRLPVSGRPLIVLFALWCAGRLVLLVPDLLGLPLSIAIDAAFLPFLLAICAREIVAGKKWKDLKILAGILTLALANMSFHLLVAYGGDAGLANQLGVSAYVMLVAIMGGRVIPSFTRNWLVKRHIIDLPAPYDRFDKFVLLTGLLALVMWVFLPGTVQTAAVCLLAGALHIVRLWRWRGWQSWDEKLVLVLHLGYAFVPAGYFAIAAAQLGYAEPVAALHLFTVGAIGVMTLAIMSRATRGHTGLPLEASKVTIASYAALIAAALLRPMASAWPDFATPLLSATGLCWIVAFALYVTEYAPVLVHRRRERGE</sequence>
<evidence type="ECO:0000313" key="2">
    <source>
        <dbReference type="EMBL" id="KKC31321.1"/>
    </source>
</evidence>